<evidence type="ECO:0000313" key="2">
    <source>
        <dbReference type="Proteomes" id="UP000654918"/>
    </source>
</evidence>
<sequence>MWSGPARTDTDHAQTDADLQLSLLATLWDPMLLPPCCDHFRWRLPRPSGTACHGSLLVQRDYLQLHNRYYCMVDTGRHD</sequence>
<dbReference type="EMBL" id="WIGO01000099">
    <property type="protein sequence ID" value="KAF6830038.1"/>
    <property type="molecule type" value="Genomic_DNA"/>
</dbReference>
<name>A0A8H6KEZ2_9PEZI</name>
<reference evidence="1" key="1">
    <citation type="journal article" date="2020" name="Phytopathology">
        <title>Genome Sequence Resources of Colletotrichum truncatum, C. plurivorum, C. musicola, and C. sojae: Four Species Pathogenic to Soybean (Glycine max).</title>
        <authorList>
            <person name="Rogerio F."/>
            <person name="Boufleur T.R."/>
            <person name="Ciampi-Guillardi M."/>
            <person name="Sukno S.A."/>
            <person name="Thon M.R."/>
            <person name="Massola Junior N.S."/>
            <person name="Baroncelli R."/>
        </authorList>
    </citation>
    <scope>NUCLEOTIDE SEQUENCE</scope>
    <source>
        <strain evidence="1">LFN00145</strain>
    </source>
</reference>
<evidence type="ECO:0000313" key="1">
    <source>
        <dbReference type="EMBL" id="KAF6830038.1"/>
    </source>
</evidence>
<gene>
    <name evidence="1" type="ORF">CPLU01_07559</name>
</gene>
<protein>
    <submittedName>
        <fullName evidence="1">Uncharacterized protein</fullName>
    </submittedName>
</protein>
<comment type="caution">
    <text evidence="1">The sequence shown here is derived from an EMBL/GenBank/DDBJ whole genome shotgun (WGS) entry which is preliminary data.</text>
</comment>
<keyword evidence="2" id="KW-1185">Reference proteome</keyword>
<dbReference type="AlphaFoldDB" id="A0A8H6KEZ2"/>
<dbReference type="Proteomes" id="UP000654918">
    <property type="component" value="Unassembled WGS sequence"/>
</dbReference>
<accession>A0A8H6KEZ2</accession>
<proteinExistence type="predicted"/>
<organism evidence="1 2">
    <name type="scientific">Colletotrichum plurivorum</name>
    <dbReference type="NCBI Taxonomy" id="2175906"/>
    <lineage>
        <taxon>Eukaryota</taxon>
        <taxon>Fungi</taxon>
        <taxon>Dikarya</taxon>
        <taxon>Ascomycota</taxon>
        <taxon>Pezizomycotina</taxon>
        <taxon>Sordariomycetes</taxon>
        <taxon>Hypocreomycetidae</taxon>
        <taxon>Glomerellales</taxon>
        <taxon>Glomerellaceae</taxon>
        <taxon>Colletotrichum</taxon>
        <taxon>Colletotrichum orchidearum species complex</taxon>
    </lineage>
</organism>